<reference evidence="2 3" key="1">
    <citation type="journal article" date="2020" name="ISME J.">
        <title>Uncovering the hidden diversity of litter-decomposition mechanisms in mushroom-forming fungi.</title>
        <authorList>
            <person name="Floudas D."/>
            <person name="Bentzer J."/>
            <person name="Ahren D."/>
            <person name="Johansson T."/>
            <person name="Persson P."/>
            <person name="Tunlid A."/>
        </authorList>
    </citation>
    <scope>NUCLEOTIDE SEQUENCE [LARGE SCALE GENOMIC DNA]</scope>
    <source>
        <strain evidence="2 3">CBS 291.85</strain>
    </source>
</reference>
<feature type="compositionally biased region" description="Low complexity" evidence="1">
    <location>
        <begin position="462"/>
        <end position="511"/>
    </location>
</feature>
<feature type="region of interest" description="Disordered" evidence="1">
    <location>
        <begin position="664"/>
        <end position="697"/>
    </location>
</feature>
<dbReference type="OrthoDB" id="3220652at2759"/>
<feature type="compositionally biased region" description="Low complexity" evidence="1">
    <location>
        <begin position="523"/>
        <end position="537"/>
    </location>
</feature>
<dbReference type="EMBL" id="JAACJM010000079">
    <property type="protein sequence ID" value="KAF5349797.1"/>
    <property type="molecule type" value="Genomic_DNA"/>
</dbReference>
<feature type="compositionally biased region" description="Low complexity" evidence="1">
    <location>
        <begin position="299"/>
        <end position="319"/>
    </location>
</feature>
<feature type="compositionally biased region" description="Polar residues" evidence="1">
    <location>
        <begin position="538"/>
        <end position="551"/>
    </location>
</feature>
<feature type="region of interest" description="Disordered" evidence="1">
    <location>
        <begin position="447"/>
        <end position="605"/>
    </location>
</feature>
<feature type="region of interest" description="Disordered" evidence="1">
    <location>
        <begin position="280"/>
        <end position="319"/>
    </location>
</feature>
<sequence length="738" mass="80164">MSITVITTNNRKRHNHIIRSEDFWFSDGNIVLIAPTLTRQTPLSTCSTHYAFKVHRGQLGRHSEIFSDLFCIPQPSSKDDVLFKAFDGCSWVEMSDDAEDLFWFLRALYDGLYFPSSPQGPEVFPFLSSVLRLSAKYLVPQLRLLCLMRLTADFPFSLDGWDRREEAATYPLTMAILSNGKSSSLHPHGCSQTQTQHQLPHPLAGQYRPRDFYPQPLLVIQLAMELGNLSSLDVELTADMRRLLPAAFYDLSRYAPSKITGWVTGREPLSLGPICEPVDECEDADEGGMKTGSVEGPFSGSLSASDSPSASASSTPLKATPACNSVPVPFVPPSILSQLMRGRELGQKYVAKWILTELLGRKPVSGCVWAARWVELERGRQHEMAVSRARNMRQPAFGSGLGHEQVSAQVASVGTGTATEQHQVPALGQTQVSVGAPSAPFGTHATLGPGAVISSTQSPPLATSNAPAAAASSNSNYGTTNTHSTTSAFLPSSTTLNTTSATTTVTNQSPTFSNVNPFPTMPSQASHFQQSQRQQQSLPTAGPSSQPSNAPRPSGPSHSSHPHPNDANPQTQAETHHHHHHQTTPPPSAQHQDTHQDPLYHHPNHPLEPPPFLPWGHPCTESFYFIALNLLRAVGGIAVGRDADPLFTIKQAEEMLVRADFVEGEDEGEDGEGEGEGNDGIGTGAGGAQAQGGDGRGRSKRKVFALQICTPCKLSVQESCERARRRVWEEMPRWFGLE</sequence>
<feature type="compositionally biased region" description="Gly residues" evidence="1">
    <location>
        <begin position="678"/>
        <end position="694"/>
    </location>
</feature>
<dbReference type="InterPro" id="IPR011333">
    <property type="entry name" value="SKP1/BTB/POZ_sf"/>
</dbReference>
<accession>A0A8H5FV30</accession>
<gene>
    <name evidence="2" type="ORF">D9758_010165</name>
</gene>
<feature type="compositionally biased region" description="Acidic residues" evidence="1">
    <location>
        <begin position="664"/>
        <end position="677"/>
    </location>
</feature>
<dbReference type="AlphaFoldDB" id="A0A8H5FV30"/>
<comment type="caution">
    <text evidence="2">The sequence shown here is derived from an EMBL/GenBank/DDBJ whole genome shotgun (WGS) entry which is preliminary data.</text>
</comment>
<proteinExistence type="predicted"/>
<evidence type="ECO:0000313" key="2">
    <source>
        <dbReference type="EMBL" id="KAF5349797.1"/>
    </source>
</evidence>
<dbReference type="Gene3D" id="3.30.710.10">
    <property type="entry name" value="Potassium Channel Kv1.1, Chain A"/>
    <property type="match status" value="1"/>
</dbReference>
<evidence type="ECO:0000313" key="3">
    <source>
        <dbReference type="Proteomes" id="UP000559256"/>
    </source>
</evidence>
<protein>
    <recommendedName>
        <fullName evidence="4">BTB domain-containing protein</fullName>
    </recommendedName>
</protein>
<evidence type="ECO:0008006" key="4">
    <source>
        <dbReference type="Google" id="ProtNLM"/>
    </source>
</evidence>
<evidence type="ECO:0000256" key="1">
    <source>
        <dbReference type="SAM" id="MobiDB-lite"/>
    </source>
</evidence>
<organism evidence="2 3">
    <name type="scientific">Tetrapyrgos nigripes</name>
    <dbReference type="NCBI Taxonomy" id="182062"/>
    <lineage>
        <taxon>Eukaryota</taxon>
        <taxon>Fungi</taxon>
        <taxon>Dikarya</taxon>
        <taxon>Basidiomycota</taxon>
        <taxon>Agaricomycotina</taxon>
        <taxon>Agaricomycetes</taxon>
        <taxon>Agaricomycetidae</taxon>
        <taxon>Agaricales</taxon>
        <taxon>Marasmiineae</taxon>
        <taxon>Marasmiaceae</taxon>
        <taxon>Tetrapyrgos</taxon>
    </lineage>
</organism>
<keyword evidence="3" id="KW-1185">Reference proteome</keyword>
<dbReference type="Proteomes" id="UP000559256">
    <property type="component" value="Unassembled WGS sequence"/>
</dbReference>
<name>A0A8H5FV30_9AGAR</name>